<name>E0WSG8_9ENTR</name>
<keyword evidence="4" id="KW-1185">Reference proteome</keyword>
<dbReference type="EMBL" id="GL379591">
    <property type="protein sequence ID" value="EFL91937.1"/>
    <property type="molecule type" value="Genomic_DNA"/>
</dbReference>
<protein>
    <submittedName>
        <fullName evidence="3">Uncharacterized protein</fullName>
    </submittedName>
</protein>
<feature type="region of interest" description="Disordered" evidence="1">
    <location>
        <begin position="47"/>
        <end position="70"/>
    </location>
</feature>
<proteinExistence type="predicted"/>
<dbReference type="eggNOG" id="COG1555">
    <property type="taxonomic scope" value="Bacteria"/>
</dbReference>
<reference evidence="3" key="1">
    <citation type="journal article" date="2009" name="Environ. Microbiol.">
        <title>Dynamics of genome evolution in facultative symbionts of aphids.</title>
        <authorList>
            <person name="Degnan P.H."/>
            <person name="Leonardo T.E."/>
            <person name="Cass B.N."/>
            <person name="Hurwitz B."/>
            <person name="Stern D."/>
            <person name="Gibbs R.A."/>
            <person name="Richards S."/>
            <person name="Moran N.A."/>
        </authorList>
    </citation>
    <scope>NUCLEOTIDE SEQUENCE [LARGE SCALE GENOMIC DNA]</scope>
    <source>
        <strain evidence="3">LSR1</strain>
    </source>
</reference>
<dbReference type="InterPro" id="IPR010994">
    <property type="entry name" value="RuvA_2-like"/>
</dbReference>
<evidence type="ECO:0000256" key="2">
    <source>
        <dbReference type="SAM" id="SignalP"/>
    </source>
</evidence>
<dbReference type="GO" id="GO:0015627">
    <property type="term" value="C:type II protein secretion system complex"/>
    <property type="evidence" value="ECO:0007669"/>
    <property type="project" value="TreeGrafter"/>
</dbReference>
<dbReference type="NCBIfam" id="TIGR00426">
    <property type="entry name" value="competence protein ComEA helix-hairpin-helix repeat region"/>
    <property type="match status" value="1"/>
</dbReference>
<evidence type="ECO:0000313" key="4">
    <source>
        <dbReference type="Proteomes" id="UP000005726"/>
    </source>
</evidence>
<feature type="compositionally biased region" description="Basic and acidic residues" evidence="1">
    <location>
        <begin position="56"/>
        <end position="70"/>
    </location>
</feature>
<dbReference type="PANTHER" id="PTHR21180:SF32">
    <property type="entry name" value="ENDONUCLEASE_EXONUCLEASE_PHOSPHATASE FAMILY DOMAIN-CONTAINING PROTEIN 1"/>
    <property type="match status" value="1"/>
</dbReference>
<dbReference type="HOGENOM" id="CLU_052011_3_1_6"/>
<dbReference type="GO" id="GO:0015628">
    <property type="term" value="P:protein secretion by the type II secretion system"/>
    <property type="evidence" value="ECO:0007669"/>
    <property type="project" value="TreeGrafter"/>
</dbReference>
<dbReference type="Pfam" id="PF12836">
    <property type="entry name" value="HHH_3"/>
    <property type="match status" value="1"/>
</dbReference>
<dbReference type="Gene3D" id="1.10.150.280">
    <property type="entry name" value="AF1531-like domain"/>
    <property type="match status" value="1"/>
</dbReference>
<dbReference type="Proteomes" id="UP000005726">
    <property type="component" value="Unassembled WGS sequence"/>
</dbReference>
<accession>E0WSG8</accession>
<evidence type="ECO:0000313" key="3">
    <source>
        <dbReference type="EMBL" id="EFL91937.1"/>
    </source>
</evidence>
<dbReference type="InterPro" id="IPR051675">
    <property type="entry name" value="Endo/Exo/Phosphatase_dom_1"/>
</dbReference>
<dbReference type="SUPFAM" id="SSF47781">
    <property type="entry name" value="RuvA domain 2-like"/>
    <property type="match status" value="1"/>
</dbReference>
<feature type="chain" id="PRO_5003142831" evidence="2">
    <location>
        <begin position="29"/>
        <end position="135"/>
    </location>
</feature>
<dbReference type="AlphaFoldDB" id="E0WSG8"/>
<dbReference type="InterPro" id="IPR004509">
    <property type="entry name" value="Competence_ComEA_HhH"/>
</dbReference>
<organism evidence="3 4">
    <name type="scientific">Candidatus Regiella insecticola LSR1</name>
    <dbReference type="NCBI Taxonomy" id="663321"/>
    <lineage>
        <taxon>Bacteria</taxon>
        <taxon>Pseudomonadati</taxon>
        <taxon>Pseudomonadota</taxon>
        <taxon>Gammaproteobacteria</taxon>
        <taxon>Enterobacterales</taxon>
        <taxon>Enterobacteriaceae</taxon>
        <taxon>aphid secondary symbionts</taxon>
        <taxon>Candidatus Regiella</taxon>
    </lineage>
</organism>
<gene>
    <name evidence="3" type="ORF">REG_0887</name>
</gene>
<sequence>MHGGYNMKKSKKLLILALLLTGWGTTLRLNSAPINTNIPEKNIATTANSSQNVHNKSKENTVVDTKKEQPSNRISINTATAEQLAKSLNGIGMKKAEAIVSYREQYGRFTELEQLQEVSGIGPSFLERNSAKLKL</sequence>
<feature type="signal peptide" evidence="2">
    <location>
        <begin position="1"/>
        <end position="28"/>
    </location>
</feature>
<dbReference type="PANTHER" id="PTHR21180">
    <property type="entry name" value="ENDONUCLEASE/EXONUCLEASE/PHOSPHATASE FAMILY DOMAIN-CONTAINING PROTEIN 1"/>
    <property type="match status" value="1"/>
</dbReference>
<dbReference type="STRING" id="663321.REG_0887"/>
<keyword evidence="2" id="KW-0732">Signal</keyword>
<evidence type="ECO:0000256" key="1">
    <source>
        <dbReference type="SAM" id="MobiDB-lite"/>
    </source>
</evidence>